<dbReference type="InterPro" id="IPR028887">
    <property type="entry name" value="MOCS2A_euk"/>
</dbReference>
<dbReference type="FunFam" id="3.10.20.30:FF:000010">
    <property type="entry name" value="Molybdopterin synthase sulfur carrier subunit"/>
    <property type="match status" value="1"/>
</dbReference>
<dbReference type="UniPathway" id="UPA00344"/>
<evidence type="ECO:0000313" key="7">
    <source>
        <dbReference type="EMBL" id="RLN54259.1"/>
    </source>
</evidence>
<protein>
    <recommendedName>
        <fullName evidence="6">Molybdopterin synthase sulfur carrier subunit</fullName>
    </recommendedName>
    <alternativeName>
        <fullName evidence="6">Molybdenum cofactor synthesis protein 2 small subunit</fullName>
    </alternativeName>
    <alternativeName>
        <fullName evidence="6">Molybdenum cofactor synthesis protein 2A</fullName>
        <shortName evidence="6">MOCS2A</shortName>
    </alternativeName>
    <alternativeName>
        <fullName evidence="6">Sulfur carrier protein MOCS2A</fullName>
    </alternativeName>
</protein>
<comment type="caution">
    <text evidence="8">The sequence shown here is derived from an EMBL/GenBank/DDBJ whole genome shotgun (WGS) entry which is preliminary data.</text>
</comment>
<dbReference type="CDD" id="cd00754">
    <property type="entry name" value="Ubl_MoaD"/>
    <property type="match status" value="1"/>
</dbReference>
<dbReference type="InterPro" id="IPR044672">
    <property type="entry name" value="MOCS2A"/>
</dbReference>
<evidence type="ECO:0000313" key="8">
    <source>
        <dbReference type="EMBL" id="RLN59491.1"/>
    </source>
</evidence>
<evidence type="ECO:0000256" key="3">
    <source>
        <dbReference type="ARBA" id="ARBA00022553"/>
    </source>
</evidence>
<comment type="similarity">
    <text evidence="6">Belongs to the MoaD family. MOCS2A subfamily.</text>
</comment>
<dbReference type="InterPro" id="IPR016155">
    <property type="entry name" value="Mopterin_synth/thiamin_S_b"/>
</dbReference>
<dbReference type="Pfam" id="PF02597">
    <property type="entry name" value="ThiS"/>
    <property type="match status" value="1"/>
</dbReference>
<dbReference type="OrthoDB" id="5531344at2759"/>
<gene>
    <name evidence="7" type="ORF">BBJ29_003684</name>
    <name evidence="8" type="ORF">BBP00_00006471</name>
</gene>
<evidence type="ECO:0000313" key="9">
    <source>
        <dbReference type="Proteomes" id="UP000277300"/>
    </source>
</evidence>
<reference evidence="9 10" key="1">
    <citation type="submission" date="2018-07" db="EMBL/GenBank/DDBJ databases">
        <title>Genome sequencing of oomycete isolates from Chile give support for New Zealand origin for Phytophthora kernoviae and make available the first Nothophytophthora sp. genome.</title>
        <authorList>
            <person name="Studholme D.J."/>
            <person name="Sanfuentes E."/>
            <person name="Panda P."/>
            <person name="Hill R."/>
            <person name="Sambles C."/>
            <person name="Grant M."/>
            <person name="Williams N.M."/>
            <person name="Mcdougal R.L."/>
        </authorList>
    </citation>
    <scope>NUCLEOTIDE SEQUENCE [LARGE SCALE GENOMIC DNA]</scope>
    <source>
        <strain evidence="8">Chile6</strain>
        <strain evidence="7">Chile7</strain>
    </source>
</reference>
<dbReference type="Proteomes" id="UP000284657">
    <property type="component" value="Unassembled WGS sequence"/>
</dbReference>
<dbReference type="EMBL" id="MBDO02000221">
    <property type="protein sequence ID" value="RLN59491.1"/>
    <property type="molecule type" value="Genomic_DNA"/>
</dbReference>
<sequence length="108" mass="12322">MQLLLRIPTFGKHHFIFYVNQQQSTMQIKVLYFASAREEIGLREEKLRLDNDKDITLATLRRLLCEKYPHAAATIDSITLARNLEYSSDDMVLEDGDEVALIPPISGG</sequence>
<accession>A0A3F2RL07</accession>
<organism evidence="8 9">
    <name type="scientific">Phytophthora kernoviae</name>
    <dbReference type="NCBI Taxonomy" id="325452"/>
    <lineage>
        <taxon>Eukaryota</taxon>
        <taxon>Sar</taxon>
        <taxon>Stramenopiles</taxon>
        <taxon>Oomycota</taxon>
        <taxon>Peronosporomycetes</taxon>
        <taxon>Peronosporales</taxon>
        <taxon>Peronosporaceae</taxon>
        <taxon>Phytophthora</taxon>
    </lineage>
</organism>
<dbReference type="EMBL" id="MBAD02001490">
    <property type="protein sequence ID" value="RLN54259.1"/>
    <property type="molecule type" value="Genomic_DNA"/>
</dbReference>
<dbReference type="HAMAP" id="MF_03051">
    <property type="entry name" value="MOCS2A"/>
    <property type="match status" value="1"/>
</dbReference>
<dbReference type="NCBIfam" id="TIGR01682">
    <property type="entry name" value="moaD"/>
    <property type="match status" value="1"/>
</dbReference>
<dbReference type="PANTHER" id="PTHR33359:SF1">
    <property type="entry name" value="MOLYBDOPTERIN SYNTHASE SULFUR CARRIER SUBUNIT"/>
    <property type="match status" value="1"/>
</dbReference>
<dbReference type="Gene3D" id="3.10.20.30">
    <property type="match status" value="1"/>
</dbReference>
<dbReference type="GO" id="GO:0006777">
    <property type="term" value="P:Mo-molybdopterin cofactor biosynthetic process"/>
    <property type="evidence" value="ECO:0007669"/>
    <property type="project" value="UniProtKB-UniRule"/>
</dbReference>
<evidence type="ECO:0000256" key="1">
    <source>
        <dbReference type="ARBA" id="ARBA00005046"/>
    </source>
</evidence>
<evidence type="ECO:0000256" key="6">
    <source>
        <dbReference type="HAMAP-Rule" id="MF_03051"/>
    </source>
</evidence>
<evidence type="ECO:0000313" key="10">
    <source>
        <dbReference type="Proteomes" id="UP000284657"/>
    </source>
</evidence>
<name>A0A3F2RL07_9STRA</name>
<dbReference type="Proteomes" id="UP000277300">
    <property type="component" value="Unassembled WGS sequence"/>
</dbReference>
<dbReference type="InterPro" id="IPR003749">
    <property type="entry name" value="ThiS/MoaD-like"/>
</dbReference>
<dbReference type="PANTHER" id="PTHR33359">
    <property type="entry name" value="MOLYBDOPTERIN SYNTHASE SULFUR CARRIER SUBUNIT"/>
    <property type="match status" value="1"/>
</dbReference>
<keyword evidence="5 6" id="KW-0501">Molybdenum cofactor biosynthesis</keyword>
<proteinExistence type="inferred from homology"/>
<dbReference type="GO" id="GO:0030366">
    <property type="term" value="F:molybdopterin synthase activity"/>
    <property type="evidence" value="ECO:0007669"/>
    <property type="project" value="UniProtKB-UniRule"/>
</dbReference>
<evidence type="ECO:0000256" key="5">
    <source>
        <dbReference type="ARBA" id="ARBA00023150"/>
    </source>
</evidence>
<evidence type="ECO:0000256" key="2">
    <source>
        <dbReference type="ARBA" id="ARBA00022490"/>
    </source>
</evidence>
<feature type="modified residue" description="1-thioglycine; alternate" evidence="6">
    <location>
        <position position="108"/>
    </location>
</feature>
<dbReference type="InterPro" id="IPR012675">
    <property type="entry name" value="Beta-grasp_dom_sf"/>
</dbReference>
<dbReference type="GO" id="GO:1990133">
    <property type="term" value="C:molybdopterin adenylyltransferase complex"/>
    <property type="evidence" value="ECO:0007669"/>
    <property type="project" value="TreeGrafter"/>
</dbReference>
<keyword evidence="2 6" id="KW-0963">Cytoplasm</keyword>
<comment type="pathway">
    <text evidence="1 6">Cofactor biosynthesis; molybdopterin biosynthesis.</text>
</comment>
<comment type="function">
    <text evidence="6">Acts as a sulfur carrier required for molybdopterin biosynthesis. Component of the molybdopterin synthase complex that catalyzes the conversion of precursor Z into molybdopterin by mediating the incorporation of 2 sulfur atoms into precursor Z to generate a dithiolene group. In the complex, serves as sulfur donor by being thiocarboxylated (-COSH) at its C-terminus by by the MOCS3 homolog. After interaction with MOCS2B, the sulfur is then transferred to precursor Z to form molybdopterin.</text>
</comment>
<dbReference type="GO" id="GO:0000166">
    <property type="term" value="F:nucleotide binding"/>
    <property type="evidence" value="ECO:0007669"/>
    <property type="project" value="UniProtKB-KW"/>
</dbReference>
<keyword evidence="4 6" id="KW-0547">Nucleotide-binding</keyword>
<comment type="PTM">
    <text evidence="6">C-terminal thiocarboxylation occurs in 2 steps, it is first acyl-adenylated (-COAMP) via the hesA/moeB/thiF part of the MOCS3 homolog, then thiocarboxylated (-COSH) via the rhodanese domain of the MOCS3 homolog.</text>
</comment>
<comment type="subcellular location">
    <subcellularLocation>
        <location evidence="6">Cytoplasm</location>
    </subcellularLocation>
</comment>
<dbReference type="AlphaFoldDB" id="A0A3F2RL07"/>
<keyword evidence="3 6" id="KW-0597">Phosphoprotein</keyword>
<dbReference type="GO" id="GO:1990140">
    <property type="term" value="C:molybdopterin synthase complex"/>
    <property type="evidence" value="ECO:0007669"/>
    <property type="project" value="UniProtKB-UniRule"/>
</dbReference>
<evidence type="ECO:0000256" key="4">
    <source>
        <dbReference type="ARBA" id="ARBA00022741"/>
    </source>
</evidence>
<dbReference type="SUPFAM" id="SSF54285">
    <property type="entry name" value="MoaD/ThiS"/>
    <property type="match status" value="1"/>
</dbReference>
<comment type="subunit">
    <text evidence="6">Heterotetramer; composed of 2 small (MOCS2A) and 2 large (MOCS2B) subunits.</text>
</comment>
<feature type="modified residue" description="Glycyl adenylate; alternate" evidence="6">
    <location>
        <position position="108"/>
    </location>
</feature>